<dbReference type="PANTHER" id="PTHR46796">
    <property type="entry name" value="HTH-TYPE TRANSCRIPTIONAL ACTIVATOR RHAS-RELATED"/>
    <property type="match status" value="1"/>
</dbReference>
<dbReference type="InterPro" id="IPR035418">
    <property type="entry name" value="AraC-bd_2"/>
</dbReference>
<name>A0A329KF54_9MYCO</name>
<feature type="region of interest" description="Disordered" evidence="4">
    <location>
        <begin position="66"/>
        <end position="100"/>
    </location>
</feature>
<dbReference type="InterPro" id="IPR050204">
    <property type="entry name" value="AraC_XylS_family_regulators"/>
</dbReference>
<dbReference type="PANTHER" id="PTHR46796:SF12">
    <property type="entry name" value="HTH-TYPE DNA-BINDING TRANSCRIPTIONAL ACTIVATOR EUTR"/>
    <property type="match status" value="1"/>
</dbReference>
<accession>A0A329KF54</accession>
<keyword evidence="2" id="KW-0238">DNA-binding</keyword>
<keyword evidence="1" id="KW-0805">Transcription regulation</keyword>
<evidence type="ECO:0000313" key="6">
    <source>
        <dbReference type="EMBL" id="RAU94668.1"/>
    </source>
</evidence>
<dbReference type="SUPFAM" id="SSF46689">
    <property type="entry name" value="Homeodomain-like"/>
    <property type="match status" value="1"/>
</dbReference>
<organism evidence="6 7">
    <name type="scientific">Mycobacterium colombiense</name>
    <dbReference type="NCBI Taxonomy" id="339268"/>
    <lineage>
        <taxon>Bacteria</taxon>
        <taxon>Bacillati</taxon>
        <taxon>Actinomycetota</taxon>
        <taxon>Actinomycetes</taxon>
        <taxon>Mycobacteriales</taxon>
        <taxon>Mycobacteriaceae</taxon>
        <taxon>Mycobacterium</taxon>
        <taxon>Mycobacterium avium complex (MAC)</taxon>
    </lineage>
</organism>
<reference evidence="6 7" key="1">
    <citation type="submission" date="2018-06" db="EMBL/GenBank/DDBJ databases">
        <title>NTM in soil in Japan.</title>
        <authorList>
            <person name="Ohya K."/>
        </authorList>
    </citation>
    <scope>NUCLEOTIDE SEQUENCE [LARGE SCALE GENOMIC DNA]</scope>
    <source>
        <strain evidence="6 7">GF76</strain>
    </source>
</reference>
<dbReference type="PROSITE" id="PS01124">
    <property type="entry name" value="HTH_ARAC_FAMILY_2"/>
    <property type="match status" value="1"/>
</dbReference>
<gene>
    <name evidence="6" type="ORF">DQP58_13850</name>
</gene>
<dbReference type="AlphaFoldDB" id="A0A329KF54"/>
<evidence type="ECO:0000256" key="3">
    <source>
        <dbReference type="ARBA" id="ARBA00023163"/>
    </source>
</evidence>
<evidence type="ECO:0000313" key="7">
    <source>
        <dbReference type="Proteomes" id="UP000250347"/>
    </source>
</evidence>
<keyword evidence="3" id="KW-0804">Transcription</keyword>
<dbReference type="InterPro" id="IPR009057">
    <property type="entry name" value="Homeodomain-like_sf"/>
</dbReference>
<protein>
    <recommendedName>
        <fullName evidence="5">HTH araC/xylS-type domain-containing protein</fullName>
    </recommendedName>
</protein>
<dbReference type="Pfam" id="PF14525">
    <property type="entry name" value="AraC_binding_2"/>
    <property type="match status" value="1"/>
</dbReference>
<dbReference type="Gene3D" id="1.10.10.60">
    <property type="entry name" value="Homeodomain-like"/>
    <property type="match status" value="1"/>
</dbReference>
<dbReference type="GO" id="GO:0003700">
    <property type="term" value="F:DNA-binding transcription factor activity"/>
    <property type="evidence" value="ECO:0007669"/>
    <property type="project" value="InterPro"/>
</dbReference>
<evidence type="ECO:0000256" key="2">
    <source>
        <dbReference type="ARBA" id="ARBA00023125"/>
    </source>
</evidence>
<evidence type="ECO:0000256" key="1">
    <source>
        <dbReference type="ARBA" id="ARBA00023015"/>
    </source>
</evidence>
<feature type="compositionally biased region" description="Basic and acidic residues" evidence="4">
    <location>
        <begin position="76"/>
        <end position="94"/>
    </location>
</feature>
<dbReference type="RefSeq" id="WP_112708922.1">
    <property type="nucleotide sequence ID" value="NZ_QMEU01000036.1"/>
</dbReference>
<dbReference type="SMART" id="SM00342">
    <property type="entry name" value="HTH_ARAC"/>
    <property type="match status" value="1"/>
</dbReference>
<dbReference type="GO" id="GO:0043565">
    <property type="term" value="F:sequence-specific DNA binding"/>
    <property type="evidence" value="ECO:0007669"/>
    <property type="project" value="InterPro"/>
</dbReference>
<proteinExistence type="predicted"/>
<dbReference type="Proteomes" id="UP000250347">
    <property type="component" value="Unassembled WGS sequence"/>
</dbReference>
<dbReference type="InterPro" id="IPR018060">
    <property type="entry name" value="HTH_AraC"/>
</dbReference>
<evidence type="ECO:0000256" key="4">
    <source>
        <dbReference type="SAM" id="MobiDB-lite"/>
    </source>
</evidence>
<sequence>MAGGLCRKANRDSRLCTGSRQLSAGVVAGRFGTTRWRVASGRTWPDCAGPWTNHADFLRRRSAAKSAALASPAQVSRRDPRTMDKDEQETERPTADASPAHIWTPAKEFDEFARVCCGRPHLRLLADPDSFSLAQRVGRMGPVALSEIAVGSDLPMDGGQVCGSYRVIVVQAGRTEVEHRGHSVVSGPGSAAVFPPEGLGVGQWDAGSKVVCFKIDRSAIDDALSDALGRQVTSQVDFTPLLPTDAAPTQSWINMLVSFKEQFFRPDSVLNQPLAGLPFVDGLVRGFLLAAEHPHLDALIRDERPAAPRAIRHAVEIIEEEAHLPLTLSSIAARSHVSVRTLQQGFRRHLGTSPMAYLREVRLRRAHQSLLESDPSMVTVASVAYRWGFSNLGRFAAAHAARYRETPTETLRRRVVLRRATDLAIHRTA</sequence>
<comment type="caution">
    <text evidence="6">The sequence shown here is derived from an EMBL/GenBank/DDBJ whole genome shotgun (WGS) entry which is preliminary data.</text>
</comment>
<dbReference type="EMBL" id="QMEU01000036">
    <property type="protein sequence ID" value="RAU94668.1"/>
    <property type="molecule type" value="Genomic_DNA"/>
</dbReference>
<dbReference type="Pfam" id="PF12833">
    <property type="entry name" value="HTH_18"/>
    <property type="match status" value="1"/>
</dbReference>
<feature type="domain" description="HTH araC/xylS-type" evidence="5">
    <location>
        <begin position="312"/>
        <end position="413"/>
    </location>
</feature>
<evidence type="ECO:0000259" key="5">
    <source>
        <dbReference type="PROSITE" id="PS01124"/>
    </source>
</evidence>